<dbReference type="InterPro" id="IPR001611">
    <property type="entry name" value="Leu-rich_rpt"/>
</dbReference>
<dbReference type="AlphaFoldDB" id="A0A182WLW2"/>
<protein>
    <submittedName>
        <fullName evidence="5">Uncharacterized protein</fullName>
    </submittedName>
</protein>
<dbReference type="InterPro" id="IPR050541">
    <property type="entry name" value="LRR_TM_domain-containing"/>
</dbReference>
<dbReference type="SMART" id="SM00369">
    <property type="entry name" value="LRR_TYP"/>
    <property type="match status" value="4"/>
</dbReference>
<dbReference type="VEuPathDB" id="VectorBase:AMIN011391"/>
<evidence type="ECO:0000256" key="1">
    <source>
        <dbReference type="ARBA" id="ARBA00022614"/>
    </source>
</evidence>
<organism evidence="5 6">
    <name type="scientific">Anopheles minimus</name>
    <dbReference type="NCBI Taxonomy" id="112268"/>
    <lineage>
        <taxon>Eukaryota</taxon>
        <taxon>Metazoa</taxon>
        <taxon>Ecdysozoa</taxon>
        <taxon>Arthropoda</taxon>
        <taxon>Hexapoda</taxon>
        <taxon>Insecta</taxon>
        <taxon>Pterygota</taxon>
        <taxon>Neoptera</taxon>
        <taxon>Endopterygota</taxon>
        <taxon>Diptera</taxon>
        <taxon>Nematocera</taxon>
        <taxon>Culicoidea</taxon>
        <taxon>Culicidae</taxon>
        <taxon>Anophelinae</taxon>
        <taxon>Anopheles</taxon>
    </lineage>
</organism>
<dbReference type="Proteomes" id="UP000075920">
    <property type="component" value="Unassembled WGS sequence"/>
</dbReference>
<evidence type="ECO:0000256" key="2">
    <source>
        <dbReference type="ARBA" id="ARBA00022729"/>
    </source>
</evidence>
<evidence type="ECO:0000313" key="5">
    <source>
        <dbReference type="EnsemblMetazoa" id="AMIN011391-PA"/>
    </source>
</evidence>
<feature type="region of interest" description="Disordered" evidence="4">
    <location>
        <begin position="356"/>
        <end position="381"/>
    </location>
</feature>
<keyword evidence="2" id="KW-0732">Signal</keyword>
<proteinExistence type="predicted"/>
<dbReference type="SUPFAM" id="SSF52058">
    <property type="entry name" value="L domain-like"/>
    <property type="match status" value="1"/>
</dbReference>
<evidence type="ECO:0000256" key="3">
    <source>
        <dbReference type="ARBA" id="ARBA00022737"/>
    </source>
</evidence>
<dbReference type="STRING" id="112268.A0A182WLW2"/>
<dbReference type="InterPro" id="IPR003591">
    <property type="entry name" value="Leu-rich_rpt_typical-subtyp"/>
</dbReference>
<dbReference type="Gene3D" id="3.80.10.10">
    <property type="entry name" value="Ribonuclease Inhibitor"/>
    <property type="match status" value="1"/>
</dbReference>
<dbReference type="PANTHER" id="PTHR24369:SF210">
    <property type="entry name" value="CHAOPTIN-RELATED"/>
    <property type="match status" value="1"/>
</dbReference>
<sequence>MVNYRVPDKQFSINFKCNGPPFRNAHSDDLFRKVTSYHMSGRYACNLLALEGYRLDTLAQETFKCFHKLERLELLACKVRLAQSDGFPNLPALQKLVIENSAFMEMNPDLFVDLVQLQELTVQHCTGIDFKVSALANIVLIEVKNSAVRSLPSMLDLLPATLKVIDFVNVSSQNGSELVLVASDKAQIAVQRITLIQCALNSVAVKNMPQLVSLNLSKNSLSERSVQLENLPALETLVLSNNVIDAVTQTLFLFRSSLDTIDLSHNRIAYLQPNAFGEAHSLRVVNLSYNLLLNLEGFDQHSRLDRIEMDSNPWDCTWLIHCRSSNPALFHVFRYTVRYDLLSLWGLPCLLQNSSTQPSIDHGQTEPTTPERSTSHPQVPVSDEAIALPMDNIYEEIRDETGSKRASYDALNFQHGVPEQRDDSVPSVHYMITYTALTLSTTRFRCTDLRGVDVIAVDEIAFLVRYGIVIDLLQRGLHRSIRSISSPSNERHHIGLLRINLEESFRHPHWSYLLTKHEWFA</sequence>
<keyword evidence="1" id="KW-0433">Leucine-rich repeat</keyword>
<dbReference type="Pfam" id="PF13855">
    <property type="entry name" value="LRR_8"/>
    <property type="match status" value="1"/>
</dbReference>
<feature type="compositionally biased region" description="Polar residues" evidence="4">
    <location>
        <begin position="365"/>
        <end position="377"/>
    </location>
</feature>
<reference evidence="6" key="1">
    <citation type="submission" date="2013-03" db="EMBL/GenBank/DDBJ databases">
        <title>The Genome Sequence of Anopheles minimus MINIMUS1.</title>
        <authorList>
            <consortium name="The Broad Institute Genomics Platform"/>
            <person name="Neafsey D.E."/>
            <person name="Walton C."/>
            <person name="Walker B."/>
            <person name="Young S.K."/>
            <person name="Zeng Q."/>
            <person name="Gargeya S."/>
            <person name="Fitzgerald M."/>
            <person name="Haas B."/>
            <person name="Abouelleil A."/>
            <person name="Allen A.W."/>
            <person name="Alvarado L."/>
            <person name="Arachchi H.M."/>
            <person name="Berlin A.M."/>
            <person name="Chapman S.B."/>
            <person name="Gainer-Dewar J."/>
            <person name="Goldberg J."/>
            <person name="Griggs A."/>
            <person name="Gujja S."/>
            <person name="Hansen M."/>
            <person name="Howarth C."/>
            <person name="Imamovic A."/>
            <person name="Ireland A."/>
            <person name="Larimer J."/>
            <person name="McCowan C."/>
            <person name="Murphy C."/>
            <person name="Pearson M."/>
            <person name="Poon T.W."/>
            <person name="Priest M."/>
            <person name="Roberts A."/>
            <person name="Saif S."/>
            <person name="Shea T."/>
            <person name="Sisk P."/>
            <person name="Sykes S."/>
            <person name="Wortman J."/>
            <person name="Nusbaum C."/>
            <person name="Birren B."/>
        </authorList>
    </citation>
    <scope>NUCLEOTIDE SEQUENCE [LARGE SCALE GENOMIC DNA]</scope>
    <source>
        <strain evidence="6">MINIMUS1</strain>
    </source>
</reference>
<dbReference type="PANTHER" id="PTHR24369">
    <property type="entry name" value="ANTIGEN BSP, PUTATIVE-RELATED"/>
    <property type="match status" value="1"/>
</dbReference>
<dbReference type="EnsemblMetazoa" id="AMIN011391-RA">
    <property type="protein sequence ID" value="AMIN011391-PA"/>
    <property type="gene ID" value="AMIN011391"/>
</dbReference>
<reference evidence="5" key="2">
    <citation type="submission" date="2020-05" db="UniProtKB">
        <authorList>
            <consortium name="EnsemblMetazoa"/>
        </authorList>
    </citation>
    <scope>IDENTIFICATION</scope>
    <source>
        <strain evidence="5">MINIMUS1</strain>
    </source>
</reference>
<evidence type="ECO:0000313" key="6">
    <source>
        <dbReference type="Proteomes" id="UP000075920"/>
    </source>
</evidence>
<accession>A0A182WLW2</accession>
<name>A0A182WLW2_9DIPT</name>
<keyword evidence="3" id="KW-0677">Repeat</keyword>
<keyword evidence="6" id="KW-1185">Reference proteome</keyword>
<dbReference type="GO" id="GO:0005886">
    <property type="term" value="C:plasma membrane"/>
    <property type="evidence" value="ECO:0007669"/>
    <property type="project" value="TreeGrafter"/>
</dbReference>
<evidence type="ECO:0000256" key="4">
    <source>
        <dbReference type="SAM" id="MobiDB-lite"/>
    </source>
</evidence>
<dbReference type="InterPro" id="IPR032675">
    <property type="entry name" value="LRR_dom_sf"/>
</dbReference>